<evidence type="ECO:0000256" key="4">
    <source>
        <dbReference type="ARBA" id="ARBA00023172"/>
    </source>
</evidence>
<dbReference type="Gene3D" id="3.90.350.10">
    <property type="entry name" value="Transposase Inhibitor Protein From Tn5, Chain A, domain 1"/>
    <property type="match status" value="1"/>
</dbReference>
<dbReference type="NCBIfam" id="NF033592">
    <property type="entry name" value="transpos_IS4_1"/>
    <property type="match status" value="1"/>
</dbReference>
<accession>U5KCW1</accession>
<dbReference type="GO" id="GO:0006313">
    <property type="term" value="P:DNA transposition"/>
    <property type="evidence" value="ECO:0007669"/>
    <property type="project" value="InterPro"/>
</dbReference>
<dbReference type="GO" id="GO:0004803">
    <property type="term" value="F:transposase activity"/>
    <property type="evidence" value="ECO:0007669"/>
    <property type="project" value="InterPro"/>
</dbReference>
<dbReference type="InterPro" id="IPR047952">
    <property type="entry name" value="Transpos_IS4"/>
</dbReference>
<evidence type="ECO:0000259" key="5">
    <source>
        <dbReference type="Pfam" id="PF01609"/>
    </source>
</evidence>
<dbReference type="EMBL" id="JX987261">
    <property type="protein sequence ID" value="AGQ80835.1"/>
    <property type="molecule type" value="Genomic_DNA"/>
</dbReference>
<comment type="similarity">
    <text evidence="1">Belongs to the transposase 11 family.</text>
</comment>
<dbReference type="PANTHER" id="PTHR33258:SF1">
    <property type="entry name" value="TRANSPOSASE INSL FOR INSERTION SEQUENCE ELEMENT IS186A-RELATED"/>
    <property type="match status" value="1"/>
</dbReference>
<keyword evidence="2" id="KW-0815">Transposition</keyword>
<reference evidence="6" key="1">
    <citation type="submission" date="2012-10" db="EMBL/GenBank/DDBJ databases">
        <title>Insertion sequences in Wolbachia infecting the insects in rice ecosystem.</title>
        <authorList>
            <person name="Lu F."/>
            <person name="Jiang M.X."/>
        </authorList>
    </citation>
    <scope>NUCLEOTIDE SEQUENCE</scope>
    <source>
        <strain evidence="6">TacIS1462</strain>
    </source>
</reference>
<evidence type="ECO:0000256" key="2">
    <source>
        <dbReference type="ARBA" id="ARBA00022578"/>
    </source>
</evidence>
<keyword evidence="3" id="KW-0238">DNA-binding</keyword>
<dbReference type="InterPro" id="IPR002559">
    <property type="entry name" value="Transposase_11"/>
</dbReference>
<evidence type="ECO:0000256" key="3">
    <source>
        <dbReference type="ARBA" id="ARBA00023125"/>
    </source>
</evidence>
<dbReference type="SUPFAM" id="SSF53098">
    <property type="entry name" value="Ribonuclease H-like"/>
    <property type="match status" value="1"/>
</dbReference>
<keyword evidence="4" id="KW-0233">DNA recombination</keyword>
<dbReference type="GO" id="GO:0003677">
    <property type="term" value="F:DNA binding"/>
    <property type="evidence" value="ECO:0007669"/>
    <property type="project" value="UniProtKB-KW"/>
</dbReference>
<dbReference type="InterPro" id="IPR012337">
    <property type="entry name" value="RNaseH-like_sf"/>
</dbReference>
<proteinExistence type="inferred from homology"/>
<dbReference type="AlphaFoldDB" id="U5KCW1"/>
<feature type="domain" description="Transposase IS4-like" evidence="5">
    <location>
        <begin position="109"/>
        <end position="338"/>
    </location>
</feature>
<evidence type="ECO:0000256" key="1">
    <source>
        <dbReference type="ARBA" id="ARBA00010075"/>
    </source>
</evidence>
<dbReference type="Pfam" id="PF01609">
    <property type="entry name" value="DDE_Tnp_1"/>
    <property type="match status" value="1"/>
</dbReference>
<sequence length="426" mass="49435">MQKGKNLILQIKNIIYSKTFQRIHCVGKNSFTRTRKLPFTTVFSMILKLVKKSLGIECELMDPLTCKVPPSKQAFSKARYKICHTGFKELLELSIQTAYQDEPEYGTWRGYRLIAADGSGMRLPSSEEIVSKFGRFKPNGTTGTMPPLARVFLFVDLCTSLICSARIAAWNIGEQTLAEEQLSEVVTQMRSLNQERLLFIYDRGYPSVKFIQQHYDLEVDFIFRLQKRNYSKLWERILSGELDFDFILENEKLKSKMKGQKVRVIVLTLANGETEVLVTSLFDREKFTLEDISKAYVLRWHIEECYKRLKVGAELENFSGVNLEAVLQEFWANLVMCNILSLHMCDAQGPWNPDQIAEYRLNFSVLFGVMRQKLYQVLIGICSPKSFQTLFDRASIRAKVKIRPGRLYSRNKVDKPKRHHVFRRVC</sequence>
<evidence type="ECO:0000313" key="6">
    <source>
        <dbReference type="EMBL" id="AGQ80835.1"/>
    </source>
</evidence>
<organism evidence="6">
    <name type="scientific">Wolbachia endosymbiont of Tachinid sp</name>
    <dbReference type="NCBI Taxonomy" id="1357859"/>
    <lineage>
        <taxon>Bacteria</taxon>
        <taxon>Pseudomonadati</taxon>
        <taxon>Pseudomonadota</taxon>
        <taxon>Alphaproteobacteria</taxon>
        <taxon>Rickettsiales</taxon>
        <taxon>Anaplasmataceae</taxon>
        <taxon>Wolbachieae</taxon>
        <taxon>Wolbachia</taxon>
    </lineage>
</organism>
<protein>
    <submittedName>
        <fullName evidence="6">Transposase</fullName>
    </submittedName>
</protein>
<name>U5KCW1_9RICK</name>
<dbReference type="PANTHER" id="PTHR33258">
    <property type="entry name" value="TRANSPOSASE INSL FOR INSERTION SEQUENCE ELEMENT IS186A-RELATED"/>
    <property type="match status" value="1"/>
</dbReference>